<organism evidence="2 3">
    <name type="scientific">Teichococcus vastitatis</name>
    <dbReference type="NCBI Taxonomy" id="2307076"/>
    <lineage>
        <taxon>Bacteria</taxon>
        <taxon>Pseudomonadati</taxon>
        <taxon>Pseudomonadota</taxon>
        <taxon>Alphaproteobacteria</taxon>
        <taxon>Acetobacterales</taxon>
        <taxon>Roseomonadaceae</taxon>
        <taxon>Roseomonas</taxon>
    </lineage>
</organism>
<feature type="domain" description="DUF6876" evidence="1">
    <location>
        <begin position="6"/>
        <end position="125"/>
    </location>
</feature>
<gene>
    <name evidence="2" type="ORF">MON41_23975</name>
</gene>
<proteinExistence type="predicted"/>
<evidence type="ECO:0000313" key="2">
    <source>
        <dbReference type="EMBL" id="MCI0756699.1"/>
    </source>
</evidence>
<dbReference type="Pfam" id="PF21781">
    <property type="entry name" value="DUF6876"/>
    <property type="match status" value="1"/>
</dbReference>
<accession>A0ABS9WDG0</accession>
<dbReference type="Proteomes" id="UP001201985">
    <property type="component" value="Unassembled WGS sequence"/>
</dbReference>
<name>A0ABS9WDG0_9PROT</name>
<dbReference type="InterPro" id="IPR049241">
    <property type="entry name" value="DUF6876"/>
</dbReference>
<evidence type="ECO:0000259" key="1">
    <source>
        <dbReference type="Pfam" id="PF21781"/>
    </source>
</evidence>
<comment type="caution">
    <text evidence="2">The sequence shown here is derived from an EMBL/GenBank/DDBJ whole genome shotgun (WGS) entry which is preliminary data.</text>
</comment>
<sequence length="126" mass="14881">MMKPDELRSHLAHFMGSECVYRHWMNKRVVLTEGVQWLCENAECLWLADICVSHQPDRRVARENFQVWHLRVNEADRSAVVTMTDGNSKRPIVEQQIPYTDFPLPEMVLWMEGDADYMVMMLPSER</sequence>
<evidence type="ECO:0000313" key="3">
    <source>
        <dbReference type="Proteomes" id="UP001201985"/>
    </source>
</evidence>
<reference evidence="2 3" key="1">
    <citation type="submission" date="2022-03" db="EMBL/GenBank/DDBJ databases">
        <title>Complete genome analysis of Roseomonas KG 17.1 : a prolific producer of plant growth promoters.</title>
        <authorList>
            <person name="Saadouli I."/>
            <person name="Najjari A."/>
            <person name="Mosbah A."/>
            <person name="Ouzari H.I."/>
        </authorList>
    </citation>
    <scope>NUCLEOTIDE SEQUENCE [LARGE SCALE GENOMIC DNA]</scope>
    <source>
        <strain evidence="2 3">KG17-1</strain>
    </source>
</reference>
<dbReference type="RefSeq" id="WP_241794001.1">
    <property type="nucleotide sequence ID" value="NZ_JALBUU010000125.1"/>
</dbReference>
<keyword evidence="3" id="KW-1185">Reference proteome</keyword>
<dbReference type="EMBL" id="JALBUU010000125">
    <property type="protein sequence ID" value="MCI0756699.1"/>
    <property type="molecule type" value="Genomic_DNA"/>
</dbReference>
<protein>
    <recommendedName>
        <fullName evidence="1">DUF6876 domain-containing protein</fullName>
    </recommendedName>
</protein>